<gene>
    <name evidence="7" type="ORF">BGZ97_009571</name>
</gene>
<dbReference type="SUPFAM" id="SSF57850">
    <property type="entry name" value="RING/U-box"/>
    <property type="match status" value="3"/>
</dbReference>
<dbReference type="InterPro" id="IPR000433">
    <property type="entry name" value="Znf_ZZ"/>
</dbReference>
<feature type="domain" description="ZZ-type" evidence="6">
    <location>
        <begin position="203"/>
        <end position="256"/>
    </location>
</feature>
<dbReference type="PROSITE" id="PS50135">
    <property type="entry name" value="ZF_ZZ_2"/>
    <property type="match status" value="3"/>
</dbReference>
<evidence type="ECO:0000256" key="2">
    <source>
        <dbReference type="ARBA" id="ARBA00022771"/>
    </source>
</evidence>
<dbReference type="InterPro" id="IPR032350">
    <property type="entry name" value="Nbr1_FW"/>
</dbReference>
<keyword evidence="8" id="KW-1185">Reference proteome</keyword>
<sequence>MNSMLCTVKASLDSEHRRFTLCSLDPANIHNETEKLTFEALHAKLCSLFSQKALTIQYVEQSGAKRLIQQDADVVAAVVSSSSLVPPTATLMVLKLSVTSSPSEPLKDTVPTCDKATQQHCAKEKSEDCRDNPARKKVSCNNNAAKKEACNNSSNKNKKNVCEKNVCEKNVCNKDARKKDACTKPCKGAPCPPKPRCEVEVVHSNVLCDVCMDTIKGTRYKCQDCDNYDLCQACYPLAAERYHPKHTFSAIEKPRGSISGRSSVTVNSCPRTESKLVEHNAYCDICTVVIAGVRHKCLQCPDYDLCEECLPLAKVHHRGHSFVPISYPGELSFKVDYTPHYGIVCDGCDGEITGIRYKCGNCADYDLCGNCEASPFHRHDPKHIFLKIRRPVHSRMSPAVPLLPMMYERGWGRTLMTSSSRQATTMNENLPKIDPLPTAPKFEKDTNPEKVDALESDQRDALVPTVLTVAPTLEVSTVPSEPTGPIEPIEPVGSVESDESVESVLIPTATIETQNEPEIQQESEPMAALVNNAMFVKDININDGTTIQAGSQFLKIWEMSNPGAGEWPKDTILQFVGGDRMFSDVDANKANPHFKIPLAPVCESVCVTADLKAPPQPGRYVSYWRLVAPDGEPFGHCIWCDIIVEEGSESGSESLASSTMIFPVVDCHETKKTWSRNPSNNDEVTETGSIRTAITTNAPSRHTGPVGATPSVTDDQLSTTSGQYTTHSLASSILGRDESVDDRIDIDNDDISTERFFSDEDEFVVVDTDGEQSEAGFRE</sequence>
<evidence type="ECO:0000256" key="5">
    <source>
        <dbReference type="SAM" id="MobiDB-lite"/>
    </source>
</evidence>
<evidence type="ECO:0000313" key="7">
    <source>
        <dbReference type="EMBL" id="KAG0314170.1"/>
    </source>
</evidence>
<keyword evidence="2 4" id="KW-0863">Zinc-finger</keyword>
<dbReference type="CDD" id="cd14947">
    <property type="entry name" value="NBR1_like"/>
    <property type="match status" value="1"/>
</dbReference>
<feature type="compositionally biased region" description="Polar residues" evidence="5">
    <location>
        <begin position="710"/>
        <end position="724"/>
    </location>
</feature>
<comment type="caution">
    <text evidence="7">The sequence shown here is derived from an EMBL/GenBank/DDBJ whole genome shotgun (WGS) entry which is preliminary data.</text>
</comment>
<evidence type="ECO:0000256" key="4">
    <source>
        <dbReference type="PROSITE-ProRule" id="PRU00228"/>
    </source>
</evidence>
<dbReference type="Pfam" id="PF00569">
    <property type="entry name" value="ZZ"/>
    <property type="match status" value="3"/>
</dbReference>
<dbReference type="AlphaFoldDB" id="A0A9P6UPP4"/>
<dbReference type="PROSITE" id="PS01357">
    <property type="entry name" value="ZF_ZZ_1"/>
    <property type="match status" value="2"/>
</dbReference>
<proteinExistence type="predicted"/>
<organism evidence="7 8">
    <name type="scientific">Linnemannia gamsii</name>
    <dbReference type="NCBI Taxonomy" id="64522"/>
    <lineage>
        <taxon>Eukaryota</taxon>
        <taxon>Fungi</taxon>
        <taxon>Fungi incertae sedis</taxon>
        <taxon>Mucoromycota</taxon>
        <taxon>Mortierellomycotina</taxon>
        <taxon>Mortierellomycetes</taxon>
        <taxon>Mortierellales</taxon>
        <taxon>Mortierellaceae</taxon>
        <taxon>Linnemannia</taxon>
    </lineage>
</organism>
<dbReference type="InterPro" id="IPR043145">
    <property type="entry name" value="Znf_ZZ_sf"/>
</dbReference>
<feature type="compositionally biased region" description="Polar residues" evidence="5">
    <location>
        <begin position="675"/>
        <end position="700"/>
    </location>
</feature>
<keyword evidence="3" id="KW-0862">Zinc</keyword>
<dbReference type="FunFam" id="3.30.60.90:FF:000007">
    <property type="entry name" value="Next to BRCA1 gene 1 protein"/>
    <property type="match status" value="1"/>
</dbReference>
<dbReference type="PANTHER" id="PTHR20930:SF0">
    <property type="entry name" value="PROTEIN ILRUN"/>
    <property type="match status" value="1"/>
</dbReference>
<feature type="region of interest" description="Disordered" evidence="5">
    <location>
        <begin position="474"/>
        <end position="498"/>
    </location>
</feature>
<protein>
    <recommendedName>
        <fullName evidence="6">ZZ-type domain-containing protein</fullName>
    </recommendedName>
</protein>
<dbReference type="InterPro" id="IPR013783">
    <property type="entry name" value="Ig-like_fold"/>
</dbReference>
<evidence type="ECO:0000313" key="8">
    <source>
        <dbReference type="Proteomes" id="UP000823405"/>
    </source>
</evidence>
<reference evidence="7" key="1">
    <citation type="journal article" date="2020" name="Fungal Divers.">
        <title>Resolving the Mortierellaceae phylogeny through synthesis of multi-gene phylogenetics and phylogenomics.</title>
        <authorList>
            <person name="Vandepol N."/>
            <person name="Liber J."/>
            <person name="Desiro A."/>
            <person name="Na H."/>
            <person name="Kennedy M."/>
            <person name="Barry K."/>
            <person name="Grigoriev I.V."/>
            <person name="Miller A.N."/>
            <person name="O'Donnell K."/>
            <person name="Stajich J.E."/>
            <person name="Bonito G."/>
        </authorList>
    </citation>
    <scope>NUCLEOTIDE SEQUENCE</scope>
    <source>
        <strain evidence="7">NVP60</strain>
    </source>
</reference>
<dbReference type="GO" id="GO:0005737">
    <property type="term" value="C:cytoplasm"/>
    <property type="evidence" value="ECO:0007669"/>
    <property type="project" value="UniProtKB-ARBA"/>
</dbReference>
<name>A0A9P6UPP4_9FUNG</name>
<accession>A0A9P6UPP4</accession>
<dbReference type="Gene3D" id="2.60.40.10">
    <property type="entry name" value="Immunoglobulins"/>
    <property type="match status" value="1"/>
</dbReference>
<dbReference type="OrthoDB" id="661148at2759"/>
<dbReference type="CDD" id="cd02340">
    <property type="entry name" value="ZZ_NBR1_like"/>
    <property type="match status" value="2"/>
</dbReference>
<dbReference type="PANTHER" id="PTHR20930">
    <property type="entry name" value="OVARIAN CARCINOMA ANTIGEN CA125-RELATED"/>
    <property type="match status" value="1"/>
</dbReference>
<dbReference type="Pfam" id="PF16158">
    <property type="entry name" value="N_BRCA1_IG"/>
    <property type="match status" value="1"/>
</dbReference>
<evidence type="ECO:0000256" key="1">
    <source>
        <dbReference type="ARBA" id="ARBA00022723"/>
    </source>
</evidence>
<dbReference type="GO" id="GO:0008270">
    <property type="term" value="F:zinc ion binding"/>
    <property type="evidence" value="ECO:0007669"/>
    <property type="project" value="UniProtKB-KW"/>
</dbReference>
<feature type="domain" description="ZZ-type" evidence="6">
    <location>
        <begin position="340"/>
        <end position="393"/>
    </location>
</feature>
<feature type="domain" description="ZZ-type" evidence="6">
    <location>
        <begin position="278"/>
        <end position="330"/>
    </location>
</feature>
<feature type="region of interest" description="Disordered" evidence="5">
    <location>
        <begin position="673"/>
        <end position="724"/>
    </location>
</feature>
<dbReference type="GO" id="GO:0070013">
    <property type="term" value="C:intracellular organelle lumen"/>
    <property type="evidence" value="ECO:0007669"/>
    <property type="project" value="UniProtKB-ARBA"/>
</dbReference>
<keyword evidence="1" id="KW-0479">Metal-binding</keyword>
<evidence type="ECO:0000259" key="6">
    <source>
        <dbReference type="PROSITE" id="PS50135"/>
    </source>
</evidence>
<dbReference type="Proteomes" id="UP000823405">
    <property type="component" value="Unassembled WGS sequence"/>
</dbReference>
<dbReference type="CDD" id="cd02249">
    <property type="entry name" value="ZZ"/>
    <property type="match status" value="1"/>
</dbReference>
<dbReference type="Gene3D" id="3.30.60.90">
    <property type="match status" value="3"/>
</dbReference>
<evidence type="ECO:0000256" key="3">
    <source>
        <dbReference type="ARBA" id="ARBA00022833"/>
    </source>
</evidence>
<dbReference type="SMART" id="SM00291">
    <property type="entry name" value="ZnF_ZZ"/>
    <property type="match status" value="3"/>
</dbReference>
<dbReference type="EMBL" id="JAAAIN010000463">
    <property type="protein sequence ID" value="KAG0314170.1"/>
    <property type="molecule type" value="Genomic_DNA"/>
</dbReference>